<comment type="function">
    <text evidence="1">Component of the membrane-associated retromer complex which is essential in endosome-to-Golgi retrograde transport.</text>
</comment>
<dbReference type="InterPro" id="IPR014461">
    <property type="entry name" value="Retromer_complex_Vps17"/>
</dbReference>
<proteinExistence type="inferred from homology"/>
<dbReference type="SMART" id="SM00312">
    <property type="entry name" value="PX"/>
    <property type="match status" value="1"/>
</dbReference>
<feature type="compositionally biased region" description="Low complexity" evidence="2">
    <location>
        <begin position="549"/>
        <end position="564"/>
    </location>
</feature>
<reference evidence="5" key="1">
    <citation type="submission" date="2023-07" db="EMBL/GenBank/DDBJ databases">
        <title>A draft genome of Kazachstania heterogenica Y-27499.</title>
        <authorList>
            <person name="Donic C."/>
            <person name="Kralova J.S."/>
            <person name="Fidel L."/>
            <person name="Ben-Dor S."/>
            <person name="Jung S."/>
        </authorList>
    </citation>
    <scope>NUCLEOTIDE SEQUENCE [LARGE SCALE GENOMIC DNA]</scope>
    <source>
        <strain evidence="5">Y27499</strain>
    </source>
</reference>
<comment type="caution">
    <text evidence="4">The sequence shown here is derived from an EMBL/GenBank/DDBJ whole genome shotgun (WGS) entry which is preliminary data.</text>
</comment>
<dbReference type="InterPro" id="IPR027267">
    <property type="entry name" value="AH/BAR_dom_sf"/>
</dbReference>
<comment type="subunit">
    <text evidence="1">Component of the retromer complex.</text>
</comment>
<evidence type="ECO:0000259" key="3">
    <source>
        <dbReference type="SMART" id="SM00312"/>
    </source>
</evidence>
<evidence type="ECO:0000313" key="5">
    <source>
        <dbReference type="Proteomes" id="UP001306508"/>
    </source>
</evidence>
<gene>
    <name evidence="4" type="ORF">RI543_000307</name>
</gene>
<dbReference type="GO" id="GO:0005768">
    <property type="term" value="C:endosome"/>
    <property type="evidence" value="ECO:0007669"/>
    <property type="project" value="TreeGrafter"/>
</dbReference>
<organism evidence="4 5">
    <name type="scientific">Arxiozyma heterogenica</name>
    <dbReference type="NCBI Taxonomy" id="278026"/>
    <lineage>
        <taxon>Eukaryota</taxon>
        <taxon>Fungi</taxon>
        <taxon>Dikarya</taxon>
        <taxon>Ascomycota</taxon>
        <taxon>Saccharomycotina</taxon>
        <taxon>Saccharomycetes</taxon>
        <taxon>Saccharomycetales</taxon>
        <taxon>Saccharomycetaceae</taxon>
        <taxon>Arxiozyma</taxon>
    </lineage>
</organism>
<evidence type="ECO:0000256" key="2">
    <source>
        <dbReference type="SAM" id="MobiDB-lite"/>
    </source>
</evidence>
<dbReference type="Pfam" id="PF00787">
    <property type="entry name" value="PX"/>
    <property type="match status" value="1"/>
</dbReference>
<dbReference type="GO" id="GO:0032266">
    <property type="term" value="F:phosphatidylinositol-3-phosphate binding"/>
    <property type="evidence" value="ECO:0007669"/>
    <property type="project" value="TreeGrafter"/>
</dbReference>
<dbReference type="GO" id="GO:0006886">
    <property type="term" value="P:intracellular protein transport"/>
    <property type="evidence" value="ECO:0007669"/>
    <property type="project" value="TreeGrafter"/>
</dbReference>
<dbReference type="InterPro" id="IPR053055">
    <property type="entry name" value="VPS17"/>
</dbReference>
<dbReference type="EMBL" id="JAWIZZ010000006">
    <property type="protein sequence ID" value="KAK5782371.1"/>
    <property type="molecule type" value="Genomic_DNA"/>
</dbReference>
<dbReference type="Gene3D" id="1.20.1270.60">
    <property type="entry name" value="Arfaptin homology (AH) domain/BAR domain"/>
    <property type="match status" value="1"/>
</dbReference>
<evidence type="ECO:0000256" key="1">
    <source>
        <dbReference type="PIRNR" id="PIRNR011791"/>
    </source>
</evidence>
<protein>
    <recommendedName>
        <fullName evidence="1">Vacuolar protein sorting-associated protein 17</fullName>
    </recommendedName>
</protein>
<dbReference type="Proteomes" id="UP001306508">
    <property type="component" value="Unassembled WGS sequence"/>
</dbReference>
<sequence>MTSSVPYFNEDEMGHNPFEDTVPIWEPSNVATENHETTNNSTTTSSIDVKENNNNNRDDINESLEEPISSNIIKTEDNKETEGNSDQESEDIRRNKYLPEFKFQSKHYFHVKVIGLERVGSNSNKRENPTIIFKYDTDIPLFRRKKSNKIKKTIQEFKEFYKYLNSFVFECFVPTLPLPYTHFGISNQEDYETVLYQYQKWFDRVIKDPLIISNEEFVYFIESDFNTYCPINHHNSNRNDLNPNQNSSFIRYNGIKRKTMKQFQPPYDNNLILAEFRPLVKTLYHLCQSIQDYMLLIDKNFGILIQQESTLGKEFIDLDSLIGSFNLPENMTKNFLPYEKYGKNLITVSDINSVLSTMNLATLYDGLTWVVNDSYGVKESLTDRHFVMRDLISLQKQSKIKQERARKYRNKRDVNPIKLDEAIRDLQSVVKLEQRTTLKLHRITTNMEISRKEWLKWYEEWIKHNIKNYVLKNIEYERKKLNVMEGARLKIRGTNVKGGLSRLGRDHLVLSNQNIQLSQQKDIDTWTTTTRHIKNMKEILESSKLEQENISNSDNDNDSTNTTYNTLCDPKAAVRLLGRANFS</sequence>
<feature type="region of interest" description="Disordered" evidence="2">
    <location>
        <begin position="1"/>
        <end position="93"/>
    </location>
</feature>
<dbReference type="AlphaFoldDB" id="A0AAN7ZZ73"/>
<accession>A0AAN7ZZ73</accession>
<dbReference type="GO" id="GO:0030905">
    <property type="term" value="C:retromer, tubulation complex"/>
    <property type="evidence" value="ECO:0007669"/>
    <property type="project" value="TreeGrafter"/>
</dbReference>
<dbReference type="InterPro" id="IPR036871">
    <property type="entry name" value="PX_dom_sf"/>
</dbReference>
<dbReference type="InterPro" id="IPR001683">
    <property type="entry name" value="PX_dom"/>
</dbReference>
<keyword evidence="1" id="KW-0653">Protein transport</keyword>
<name>A0AAN7ZZ73_9SACH</name>
<feature type="compositionally biased region" description="Low complexity" evidence="2">
    <location>
        <begin position="37"/>
        <end position="46"/>
    </location>
</feature>
<comment type="similarity">
    <text evidence="1">Belongs to the VPS17 family.</text>
</comment>
<dbReference type="GO" id="GO:0042147">
    <property type="term" value="P:retrograde transport, endosome to Golgi"/>
    <property type="evidence" value="ECO:0007669"/>
    <property type="project" value="InterPro"/>
</dbReference>
<keyword evidence="1" id="KW-0813">Transport</keyword>
<dbReference type="PANTHER" id="PTHR47433">
    <property type="entry name" value="VACUOLAR PROTEIN SORTING-ASSOCIATED PROTEIN 17"/>
    <property type="match status" value="1"/>
</dbReference>
<dbReference type="PANTHER" id="PTHR47433:SF1">
    <property type="entry name" value="VACUOLAR PROTEIN SORTING-ASSOCIATED PROTEIN 17"/>
    <property type="match status" value="1"/>
</dbReference>
<dbReference type="GO" id="GO:0005829">
    <property type="term" value="C:cytosol"/>
    <property type="evidence" value="ECO:0007669"/>
    <property type="project" value="GOC"/>
</dbReference>
<feature type="compositionally biased region" description="Basic and acidic residues" evidence="2">
    <location>
        <begin position="48"/>
        <end position="60"/>
    </location>
</feature>
<feature type="domain" description="PX" evidence="3">
    <location>
        <begin position="106"/>
        <end position="224"/>
    </location>
</feature>
<evidence type="ECO:0000313" key="4">
    <source>
        <dbReference type="EMBL" id="KAK5782371.1"/>
    </source>
</evidence>
<dbReference type="SUPFAM" id="SSF64268">
    <property type="entry name" value="PX domain"/>
    <property type="match status" value="1"/>
</dbReference>
<dbReference type="PIRSF" id="PIRSF011791">
    <property type="entry name" value="Vps17"/>
    <property type="match status" value="1"/>
</dbReference>
<feature type="region of interest" description="Disordered" evidence="2">
    <location>
        <begin position="544"/>
        <end position="564"/>
    </location>
</feature>
<keyword evidence="5" id="KW-1185">Reference proteome</keyword>